<accession>B0N5Q0</accession>
<evidence type="ECO:0000313" key="2">
    <source>
        <dbReference type="Proteomes" id="UP000005798"/>
    </source>
</evidence>
<reference evidence="1" key="1">
    <citation type="submission" date="2007-11" db="EMBL/GenBank/DDBJ databases">
        <authorList>
            <person name="Fulton L."/>
            <person name="Clifton S."/>
            <person name="Fulton B."/>
            <person name="Xu J."/>
            <person name="Minx P."/>
            <person name="Pepin K.H."/>
            <person name="Johnson M."/>
            <person name="Thiruvilangam P."/>
            <person name="Bhonagiri V."/>
            <person name="Nash W.E."/>
            <person name="Mardis E.R."/>
            <person name="Wilson R.K."/>
        </authorList>
    </citation>
    <scope>NUCLEOTIDE SEQUENCE [LARGE SCALE GENOMIC DNA]</scope>
    <source>
        <strain evidence="1">DSM 1402</strain>
    </source>
</reference>
<dbReference type="Proteomes" id="UP000005798">
    <property type="component" value="Unassembled WGS sequence"/>
</dbReference>
<gene>
    <name evidence="1" type="ORF">CLORAM_01964</name>
</gene>
<keyword evidence="2" id="KW-1185">Reference proteome</keyword>
<dbReference type="AlphaFoldDB" id="B0N5Q0"/>
<dbReference type="HOGENOM" id="CLU_3309465_0_0_9"/>
<sequence>MFFELKIINDLKYTLKSDMALLFYAYNITEELKEKNQMR</sequence>
<organism evidence="1 2">
    <name type="scientific">Thomasclavelia ramosa DSM 1402</name>
    <dbReference type="NCBI Taxonomy" id="445974"/>
    <lineage>
        <taxon>Bacteria</taxon>
        <taxon>Bacillati</taxon>
        <taxon>Bacillota</taxon>
        <taxon>Erysipelotrichia</taxon>
        <taxon>Erysipelotrichales</taxon>
        <taxon>Coprobacillaceae</taxon>
        <taxon>Thomasclavelia</taxon>
    </lineage>
</organism>
<reference evidence="1" key="2">
    <citation type="submission" date="2014-06" db="EMBL/GenBank/DDBJ databases">
        <title>Draft genome sequence of Clostridium ramosum(DSM 1402).</title>
        <authorList>
            <person name="Sudarsanam P."/>
            <person name="Ley R."/>
            <person name="Guruge J."/>
            <person name="Turnbaugh P.J."/>
            <person name="Mahowald M."/>
            <person name="Liep D."/>
            <person name="Gordon J."/>
        </authorList>
    </citation>
    <scope>NUCLEOTIDE SEQUENCE</scope>
    <source>
        <strain evidence="1">DSM 1402</strain>
    </source>
</reference>
<protein>
    <submittedName>
        <fullName evidence="1">Uncharacterized protein</fullName>
    </submittedName>
</protein>
<name>B0N5Q0_9FIRM</name>
<comment type="caution">
    <text evidence="1">The sequence shown here is derived from an EMBL/GenBank/DDBJ whole genome shotgun (WGS) entry which is preliminary data.</text>
</comment>
<proteinExistence type="predicted"/>
<evidence type="ECO:0000313" key="1">
    <source>
        <dbReference type="EMBL" id="EDS18418.1"/>
    </source>
</evidence>
<dbReference type="EMBL" id="ABFX02000006">
    <property type="protein sequence ID" value="EDS18418.1"/>
    <property type="molecule type" value="Genomic_DNA"/>
</dbReference>